<accession>A0A154PC65</accession>
<reference evidence="1 2" key="1">
    <citation type="submission" date="2015-07" db="EMBL/GenBank/DDBJ databases">
        <title>The genome of Dufourea novaeangliae.</title>
        <authorList>
            <person name="Pan H."/>
            <person name="Kapheim K."/>
        </authorList>
    </citation>
    <scope>NUCLEOTIDE SEQUENCE [LARGE SCALE GENOMIC DNA]</scope>
    <source>
        <strain evidence="1">0120121106</strain>
        <tissue evidence="1">Whole body</tissue>
    </source>
</reference>
<protein>
    <submittedName>
        <fullName evidence="1">Uncharacterized protein</fullName>
    </submittedName>
</protein>
<keyword evidence="2" id="KW-1185">Reference proteome</keyword>
<sequence length="73" mass="8347">MHEKPKSLRQISGDERDNLAIHYSVAYYCLRPQNPKDPRCNVKSVRIHGNNGHAQRAKFGITERFHTGGRFAA</sequence>
<evidence type="ECO:0000313" key="1">
    <source>
        <dbReference type="EMBL" id="KZC09432.1"/>
    </source>
</evidence>
<proteinExistence type="predicted"/>
<evidence type="ECO:0000313" key="2">
    <source>
        <dbReference type="Proteomes" id="UP000076502"/>
    </source>
</evidence>
<gene>
    <name evidence="1" type="ORF">WN55_11175</name>
</gene>
<dbReference type="Proteomes" id="UP000076502">
    <property type="component" value="Unassembled WGS sequence"/>
</dbReference>
<dbReference type="AlphaFoldDB" id="A0A154PC65"/>
<organism evidence="1 2">
    <name type="scientific">Dufourea novaeangliae</name>
    <name type="common">Sweat bee</name>
    <dbReference type="NCBI Taxonomy" id="178035"/>
    <lineage>
        <taxon>Eukaryota</taxon>
        <taxon>Metazoa</taxon>
        <taxon>Ecdysozoa</taxon>
        <taxon>Arthropoda</taxon>
        <taxon>Hexapoda</taxon>
        <taxon>Insecta</taxon>
        <taxon>Pterygota</taxon>
        <taxon>Neoptera</taxon>
        <taxon>Endopterygota</taxon>
        <taxon>Hymenoptera</taxon>
        <taxon>Apocrita</taxon>
        <taxon>Aculeata</taxon>
        <taxon>Apoidea</taxon>
        <taxon>Anthophila</taxon>
        <taxon>Halictidae</taxon>
        <taxon>Rophitinae</taxon>
        <taxon>Dufourea</taxon>
    </lineage>
</organism>
<name>A0A154PC65_DUFNO</name>
<dbReference type="EMBL" id="KQ434869">
    <property type="protein sequence ID" value="KZC09432.1"/>
    <property type="molecule type" value="Genomic_DNA"/>
</dbReference>